<proteinExistence type="predicted"/>
<name>A0A645I0N0_9ZZZZ</name>
<organism evidence="2">
    <name type="scientific">bioreactor metagenome</name>
    <dbReference type="NCBI Taxonomy" id="1076179"/>
    <lineage>
        <taxon>unclassified sequences</taxon>
        <taxon>metagenomes</taxon>
        <taxon>ecological metagenomes</taxon>
    </lineage>
</organism>
<dbReference type="AlphaFoldDB" id="A0A645I0N0"/>
<protein>
    <submittedName>
        <fullName evidence="2">Uncharacterized protein</fullName>
    </submittedName>
</protein>
<accession>A0A645I0N0</accession>
<evidence type="ECO:0000256" key="1">
    <source>
        <dbReference type="SAM" id="MobiDB-lite"/>
    </source>
</evidence>
<reference evidence="2" key="1">
    <citation type="submission" date="2019-08" db="EMBL/GenBank/DDBJ databases">
        <authorList>
            <person name="Kucharzyk K."/>
            <person name="Murdoch R.W."/>
            <person name="Higgins S."/>
            <person name="Loffler F."/>
        </authorList>
    </citation>
    <scope>NUCLEOTIDE SEQUENCE</scope>
</reference>
<feature type="region of interest" description="Disordered" evidence="1">
    <location>
        <begin position="61"/>
        <end position="80"/>
    </location>
</feature>
<evidence type="ECO:0000313" key="2">
    <source>
        <dbReference type="EMBL" id="MPN44808.1"/>
    </source>
</evidence>
<sequence length="97" mass="10352">MLRIDHGIDHLLRPFGAILEIALVHGDDAARVLAPDVAGETQYAADTIGFCGGIERLGDDEAGNRTVGQGRSHVGRGHDGESDFVRLQAVRRLGDHA</sequence>
<gene>
    <name evidence="2" type="ORF">SDC9_192375</name>
</gene>
<dbReference type="EMBL" id="VSSQ01104220">
    <property type="protein sequence ID" value="MPN44808.1"/>
    <property type="molecule type" value="Genomic_DNA"/>
</dbReference>
<comment type="caution">
    <text evidence="2">The sequence shown here is derived from an EMBL/GenBank/DDBJ whole genome shotgun (WGS) entry which is preliminary data.</text>
</comment>